<name>A0A1F7UI77_9BACT</name>
<proteinExistence type="predicted"/>
<dbReference type="GO" id="GO:0003677">
    <property type="term" value="F:DNA binding"/>
    <property type="evidence" value="ECO:0007669"/>
    <property type="project" value="InterPro"/>
</dbReference>
<dbReference type="EMBL" id="MGEF01000046">
    <property type="protein sequence ID" value="OGL77985.1"/>
    <property type="molecule type" value="Genomic_DNA"/>
</dbReference>
<dbReference type="Pfam" id="PF01609">
    <property type="entry name" value="DDE_Tnp_1"/>
    <property type="match status" value="1"/>
</dbReference>
<feature type="domain" description="Transposase IS4-like" evidence="1">
    <location>
        <begin position="155"/>
        <end position="326"/>
    </location>
</feature>
<comment type="caution">
    <text evidence="2">The sequence shown here is derived from an EMBL/GenBank/DDBJ whole genome shotgun (WGS) entry which is preliminary data.</text>
</comment>
<organism evidence="2 3">
    <name type="scientific">Candidatus Uhrbacteria bacterium RIFCSPHIGHO2_12_FULL_54_23</name>
    <dbReference type="NCBI Taxonomy" id="1802397"/>
    <lineage>
        <taxon>Bacteria</taxon>
        <taxon>Candidatus Uhriibacteriota</taxon>
    </lineage>
</organism>
<dbReference type="InterPro" id="IPR002559">
    <property type="entry name" value="Transposase_11"/>
</dbReference>
<dbReference type="SUPFAM" id="SSF53098">
    <property type="entry name" value="Ribonuclease H-like"/>
    <property type="match status" value="1"/>
</dbReference>
<dbReference type="GO" id="GO:0004803">
    <property type="term" value="F:transposase activity"/>
    <property type="evidence" value="ECO:0007669"/>
    <property type="project" value="InterPro"/>
</dbReference>
<reference evidence="2 3" key="1">
    <citation type="journal article" date="2016" name="Nat. Commun.">
        <title>Thousands of microbial genomes shed light on interconnected biogeochemical processes in an aquifer system.</title>
        <authorList>
            <person name="Anantharaman K."/>
            <person name="Brown C.T."/>
            <person name="Hug L.A."/>
            <person name="Sharon I."/>
            <person name="Castelle C.J."/>
            <person name="Probst A.J."/>
            <person name="Thomas B.C."/>
            <person name="Singh A."/>
            <person name="Wilkins M.J."/>
            <person name="Karaoz U."/>
            <person name="Brodie E.L."/>
            <person name="Williams K.H."/>
            <person name="Hubbard S.S."/>
            <person name="Banfield J.F."/>
        </authorList>
    </citation>
    <scope>NUCLEOTIDE SEQUENCE [LARGE SCALE GENOMIC DNA]</scope>
</reference>
<dbReference type="AlphaFoldDB" id="A0A1F7UI77"/>
<evidence type="ECO:0000259" key="1">
    <source>
        <dbReference type="Pfam" id="PF01609"/>
    </source>
</evidence>
<dbReference type="STRING" id="1802397.A3J43_02610"/>
<dbReference type="GO" id="GO:0006313">
    <property type="term" value="P:DNA transposition"/>
    <property type="evidence" value="ECO:0007669"/>
    <property type="project" value="InterPro"/>
</dbReference>
<evidence type="ECO:0000313" key="2">
    <source>
        <dbReference type="EMBL" id="OGL77985.1"/>
    </source>
</evidence>
<dbReference type="InterPro" id="IPR012337">
    <property type="entry name" value="RNaseH-like_sf"/>
</dbReference>
<accession>A0A1F7UI77</accession>
<protein>
    <recommendedName>
        <fullName evidence="1">Transposase IS4-like domain-containing protein</fullName>
    </recommendedName>
</protein>
<evidence type="ECO:0000313" key="3">
    <source>
        <dbReference type="Proteomes" id="UP000176604"/>
    </source>
</evidence>
<sequence length="371" mass="42385">MPPSKSTTHTEQPVDPHLLDLYTDYLISSFQTVTATGFSAMTDHTISHDTLTRFLSERPYTSKDLWLLVKPHVRQVETVDGSISFDDTIVEKAYTDENEIVAWHYDHSKGRNMKGMNLLNATYHNAAGTIPLAFEIVRKDTPYVDEATGKTKRRASINKNQMVRDMLDHIIKNQVKFRYVLADIWFSSKENMQWVVDYKKHFIFALKANRLVALSLKDKYQGVFRSIESLNLGKDAARTCYLKGLEFPVKLMRKVFTNKDGSTGILYLVTSDVDLDAHTIPAIYQTRWNVEEYHKSIKSNLGIAKSPTRTTVTQNNHFFASICAYFKLELMSTRISTNHFALKSKLYVRALMASFKELQSLKCQLAVATAA</sequence>
<dbReference type="Proteomes" id="UP000176604">
    <property type="component" value="Unassembled WGS sequence"/>
</dbReference>
<gene>
    <name evidence="2" type="ORF">A3J43_02610</name>
</gene>